<dbReference type="CDD" id="cd04301">
    <property type="entry name" value="NAT_SF"/>
    <property type="match status" value="1"/>
</dbReference>
<dbReference type="AlphaFoldDB" id="A0A1G6S2X4"/>
<dbReference type="EMBL" id="FMZO01000006">
    <property type="protein sequence ID" value="SDD11033.1"/>
    <property type="molecule type" value="Genomic_DNA"/>
</dbReference>
<dbReference type="SUPFAM" id="SSF55729">
    <property type="entry name" value="Acyl-CoA N-acyltransferases (Nat)"/>
    <property type="match status" value="1"/>
</dbReference>
<dbReference type="Proteomes" id="UP000198757">
    <property type="component" value="Unassembled WGS sequence"/>
</dbReference>
<protein>
    <submittedName>
        <fullName evidence="4">Acetyltransferase (GNAT) domain-containing protein</fullName>
    </submittedName>
</protein>
<sequence>MENIFLRKAAWSDLTAVLQLQKRCYQSEAAIYNDDTIQPLIQTLEELHEEISQGMCCLVACQGQTIVGSVRGIIKGITGYINKLIVAPEYQNRGIGKQLMQEMEALLAPVAGYELFTGNKSLKNPALYQKLGYSAFREQPVNDGLTLVFLHKRSPEAVI</sequence>
<dbReference type="InterPro" id="IPR000182">
    <property type="entry name" value="GNAT_dom"/>
</dbReference>
<dbReference type="RefSeq" id="WP_090390398.1">
    <property type="nucleotide sequence ID" value="NZ_FMZO01000006.1"/>
</dbReference>
<dbReference type="PANTHER" id="PTHR43800">
    <property type="entry name" value="PEPTIDYL-LYSINE N-ACETYLTRANSFERASE YJAB"/>
    <property type="match status" value="1"/>
</dbReference>
<dbReference type="STRING" id="1285928.SAMN04487894_10663"/>
<dbReference type="Gene3D" id="3.40.630.30">
    <property type="match status" value="1"/>
</dbReference>
<evidence type="ECO:0000256" key="1">
    <source>
        <dbReference type="ARBA" id="ARBA00022679"/>
    </source>
</evidence>
<keyword evidence="2" id="KW-0012">Acyltransferase</keyword>
<dbReference type="Pfam" id="PF13508">
    <property type="entry name" value="Acetyltransf_7"/>
    <property type="match status" value="1"/>
</dbReference>
<name>A0A1G6S2X4_NIADE</name>
<proteinExistence type="predicted"/>
<evidence type="ECO:0000256" key="2">
    <source>
        <dbReference type="ARBA" id="ARBA00023315"/>
    </source>
</evidence>
<keyword evidence="1 4" id="KW-0808">Transferase</keyword>
<feature type="domain" description="N-acetyltransferase" evidence="3">
    <location>
        <begin position="4"/>
        <end position="152"/>
    </location>
</feature>
<keyword evidence="5" id="KW-1185">Reference proteome</keyword>
<accession>A0A1G6S2X4</accession>
<dbReference type="InterPro" id="IPR016181">
    <property type="entry name" value="Acyl_CoA_acyltransferase"/>
</dbReference>
<dbReference type="OrthoDB" id="9813917at2"/>
<dbReference type="PROSITE" id="PS51186">
    <property type="entry name" value="GNAT"/>
    <property type="match status" value="1"/>
</dbReference>
<reference evidence="5" key="1">
    <citation type="submission" date="2016-10" db="EMBL/GenBank/DDBJ databases">
        <authorList>
            <person name="Varghese N."/>
            <person name="Submissions S."/>
        </authorList>
    </citation>
    <scope>NUCLEOTIDE SEQUENCE [LARGE SCALE GENOMIC DNA]</scope>
    <source>
        <strain evidence="5">DSM 25811 / CCM 8410 / LMG 26954 / E90</strain>
    </source>
</reference>
<dbReference type="PANTHER" id="PTHR43800:SF1">
    <property type="entry name" value="PEPTIDYL-LYSINE N-ACETYLTRANSFERASE YJAB"/>
    <property type="match status" value="1"/>
</dbReference>
<dbReference type="GO" id="GO:0016747">
    <property type="term" value="F:acyltransferase activity, transferring groups other than amino-acyl groups"/>
    <property type="evidence" value="ECO:0007669"/>
    <property type="project" value="InterPro"/>
</dbReference>
<gene>
    <name evidence="4" type="ORF">SAMN04487894_10663</name>
</gene>
<evidence type="ECO:0000259" key="3">
    <source>
        <dbReference type="PROSITE" id="PS51186"/>
    </source>
</evidence>
<evidence type="ECO:0000313" key="4">
    <source>
        <dbReference type="EMBL" id="SDD11033.1"/>
    </source>
</evidence>
<evidence type="ECO:0000313" key="5">
    <source>
        <dbReference type="Proteomes" id="UP000198757"/>
    </source>
</evidence>
<organism evidence="4 5">
    <name type="scientific">Niabella drilacis (strain DSM 25811 / CCM 8410 / CCUG 62505 / LMG 26954 / E90)</name>
    <dbReference type="NCBI Taxonomy" id="1285928"/>
    <lineage>
        <taxon>Bacteria</taxon>
        <taxon>Pseudomonadati</taxon>
        <taxon>Bacteroidota</taxon>
        <taxon>Chitinophagia</taxon>
        <taxon>Chitinophagales</taxon>
        <taxon>Chitinophagaceae</taxon>
        <taxon>Niabella</taxon>
    </lineage>
</organism>